<dbReference type="EMBL" id="DSZZ01000135">
    <property type="protein sequence ID" value="HGU52469.1"/>
    <property type="molecule type" value="Genomic_DNA"/>
</dbReference>
<organism evidence="3">
    <name type="scientific">Fervidobacterium pennivorans</name>
    <dbReference type="NCBI Taxonomy" id="93466"/>
    <lineage>
        <taxon>Bacteria</taxon>
        <taxon>Thermotogati</taxon>
        <taxon>Thermotogota</taxon>
        <taxon>Thermotogae</taxon>
        <taxon>Thermotogales</taxon>
        <taxon>Fervidobacteriaceae</taxon>
        <taxon>Fervidobacterium</taxon>
    </lineage>
</organism>
<keyword evidence="1" id="KW-0175">Coiled coil</keyword>
<evidence type="ECO:0000313" key="3">
    <source>
        <dbReference type="EMBL" id="HGU52469.1"/>
    </source>
</evidence>
<evidence type="ECO:0000256" key="2">
    <source>
        <dbReference type="SAM" id="Phobius"/>
    </source>
</evidence>
<evidence type="ECO:0000256" key="1">
    <source>
        <dbReference type="SAM" id="Coils"/>
    </source>
</evidence>
<keyword evidence="2" id="KW-1133">Transmembrane helix</keyword>
<sequence length="186" mass="21972">MEKLNLSPGKKRVLKFSTFLVILVISLSPAISFLSASYFIKERKVSKLLISYPEVFNNISSPNLKNLDIQVESLLSSLKNRETQLRMANNEIKKYIIEAYKSTYFLRYFFSYVSNSENSYFLTNTIYDGERFYLDFYEYGVETRISTSTIYKDLARFYSDVLVSLLEERNFLGNIKYFHYVWEGKK</sequence>
<comment type="caution">
    <text evidence="3">The sequence shown here is derived from an EMBL/GenBank/DDBJ whole genome shotgun (WGS) entry which is preliminary data.</text>
</comment>
<gene>
    <name evidence="3" type="ORF">ENT78_02935</name>
</gene>
<proteinExistence type="predicted"/>
<dbReference type="AlphaFoldDB" id="A0A7V4NF12"/>
<protein>
    <submittedName>
        <fullName evidence="3">Uncharacterized protein</fullName>
    </submittedName>
</protein>
<keyword evidence="2" id="KW-0812">Transmembrane</keyword>
<feature type="transmembrane region" description="Helical" evidence="2">
    <location>
        <begin position="20"/>
        <end position="40"/>
    </location>
</feature>
<keyword evidence="2" id="KW-0472">Membrane</keyword>
<name>A0A7V4NF12_FERPE</name>
<reference evidence="3" key="1">
    <citation type="journal article" date="2020" name="mSystems">
        <title>Genome- and Community-Level Interaction Insights into Carbon Utilization and Element Cycling Functions of Hydrothermarchaeota in Hydrothermal Sediment.</title>
        <authorList>
            <person name="Zhou Z."/>
            <person name="Liu Y."/>
            <person name="Xu W."/>
            <person name="Pan J."/>
            <person name="Luo Z.H."/>
            <person name="Li M."/>
        </authorList>
    </citation>
    <scope>NUCLEOTIDE SEQUENCE [LARGE SCALE GENOMIC DNA]</scope>
    <source>
        <strain evidence="3">SpSt-61</strain>
    </source>
</reference>
<feature type="coiled-coil region" evidence="1">
    <location>
        <begin position="71"/>
        <end position="98"/>
    </location>
</feature>
<accession>A0A7V4NF12</accession>